<proteinExistence type="predicted"/>
<sequence>MKLSHPDMGQTKQPVVQNSPRSQTYVVDDQTTPTEPYNPPTPTIDDRLAQFETPAEEPTVTEYPLPPKKSISKTLEKLIFIGKTTEEVEIDGIKFELSTLTNKEHGEIVKAMYRFSEAADLFTVRVLTLANALKKIDGLSIEDIEIEGDFEDNFHKRMSIIDYLQLSVVEELFDKYEGLIKEEDEASEEDKEIKNS</sequence>
<dbReference type="AlphaFoldDB" id="A0A0F9IWK1"/>
<evidence type="ECO:0000313" key="2">
    <source>
        <dbReference type="EMBL" id="KKL98110.1"/>
    </source>
</evidence>
<accession>A0A0F9IWK1</accession>
<name>A0A0F9IWK1_9ZZZZ</name>
<protein>
    <submittedName>
        <fullName evidence="2">Uncharacterized protein</fullName>
    </submittedName>
</protein>
<reference evidence="2" key="1">
    <citation type="journal article" date="2015" name="Nature">
        <title>Complex archaea that bridge the gap between prokaryotes and eukaryotes.</title>
        <authorList>
            <person name="Spang A."/>
            <person name="Saw J.H."/>
            <person name="Jorgensen S.L."/>
            <person name="Zaremba-Niedzwiedzka K."/>
            <person name="Martijn J."/>
            <person name="Lind A.E."/>
            <person name="van Eijk R."/>
            <person name="Schleper C."/>
            <person name="Guy L."/>
            <person name="Ettema T.J."/>
        </authorList>
    </citation>
    <scope>NUCLEOTIDE SEQUENCE</scope>
</reference>
<dbReference type="EMBL" id="LAZR01017999">
    <property type="protein sequence ID" value="KKL98110.1"/>
    <property type="molecule type" value="Genomic_DNA"/>
</dbReference>
<evidence type="ECO:0000256" key="1">
    <source>
        <dbReference type="SAM" id="MobiDB-lite"/>
    </source>
</evidence>
<feature type="compositionally biased region" description="Polar residues" evidence="1">
    <location>
        <begin position="10"/>
        <end position="25"/>
    </location>
</feature>
<organism evidence="2">
    <name type="scientific">marine sediment metagenome</name>
    <dbReference type="NCBI Taxonomy" id="412755"/>
    <lineage>
        <taxon>unclassified sequences</taxon>
        <taxon>metagenomes</taxon>
        <taxon>ecological metagenomes</taxon>
    </lineage>
</organism>
<feature type="region of interest" description="Disordered" evidence="1">
    <location>
        <begin position="1"/>
        <end position="45"/>
    </location>
</feature>
<comment type="caution">
    <text evidence="2">The sequence shown here is derived from an EMBL/GenBank/DDBJ whole genome shotgun (WGS) entry which is preliminary data.</text>
</comment>
<gene>
    <name evidence="2" type="ORF">LCGC14_1827710</name>
</gene>